<name>A0ABS1M590_9NOCA</name>
<organism evidence="1 2">
    <name type="scientific">Nocardia acididurans</name>
    <dbReference type="NCBI Taxonomy" id="2802282"/>
    <lineage>
        <taxon>Bacteria</taxon>
        <taxon>Bacillati</taxon>
        <taxon>Actinomycetota</taxon>
        <taxon>Actinomycetes</taxon>
        <taxon>Mycobacteriales</taxon>
        <taxon>Nocardiaceae</taxon>
        <taxon>Nocardia</taxon>
    </lineage>
</organism>
<dbReference type="Proteomes" id="UP000602198">
    <property type="component" value="Unassembled WGS sequence"/>
</dbReference>
<protein>
    <recommendedName>
        <fullName evidence="3">DUF3558 domain-containing protein</fullName>
    </recommendedName>
</protein>
<keyword evidence="2" id="KW-1185">Reference proteome</keyword>
<dbReference type="EMBL" id="JAERRJ010000004">
    <property type="protein sequence ID" value="MBL1075225.1"/>
    <property type="molecule type" value="Genomic_DNA"/>
</dbReference>
<reference evidence="1 2" key="1">
    <citation type="submission" date="2021-01" db="EMBL/GenBank/DDBJ databases">
        <title>WGS of actinomycetes isolated from Thailand.</title>
        <authorList>
            <person name="Thawai C."/>
        </authorList>
    </citation>
    <scope>NUCLEOTIDE SEQUENCE [LARGE SCALE GENOMIC DNA]</scope>
    <source>
        <strain evidence="1 2">LPG 2</strain>
    </source>
</reference>
<gene>
    <name evidence="1" type="ORF">JK358_12560</name>
</gene>
<comment type="caution">
    <text evidence="1">The sequence shown here is derived from an EMBL/GenBank/DDBJ whole genome shotgun (WGS) entry which is preliminary data.</text>
</comment>
<accession>A0ABS1M590</accession>
<evidence type="ECO:0008006" key="3">
    <source>
        <dbReference type="Google" id="ProtNLM"/>
    </source>
</evidence>
<sequence>MIAILLLAIAGCAKDAEPARPAGYWFTEPQDDDQRLEVLRRARGIDPCALVPRAELEKLGAVRSVVNDQPDSCEAGIGSAEYYKGIELDWAVVVATVQKGQKVTEKTVDGLSVMVADERDALPKEQFEKLVERNCTVTGQFPAGAALMLFVSTPLGTEPCPVGESILRTAAAEWVREPQRGTAPETARTVLTSADPCDVLPALGITVNPADRRMRTCDFTYRGGEVSVRYEYEEQDMILGDEPTTLPGSRHPVYKDVSSKGDFHFRTATVGPAINPDEPGLKYGPRYPTVSVTARNPEDAETILTQVLTLFP</sequence>
<proteinExistence type="predicted"/>
<evidence type="ECO:0000313" key="1">
    <source>
        <dbReference type="EMBL" id="MBL1075225.1"/>
    </source>
</evidence>
<evidence type="ECO:0000313" key="2">
    <source>
        <dbReference type="Proteomes" id="UP000602198"/>
    </source>
</evidence>
<dbReference type="RefSeq" id="WP_201947017.1">
    <property type="nucleotide sequence ID" value="NZ_JAERRJ010000004.1"/>
</dbReference>